<dbReference type="InterPro" id="IPR009057">
    <property type="entry name" value="Homeodomain-like_sf"/>
</dbReference>
<dbReference type="InterPro" id="IPR036271">
    <property type="entry name" value="Tet_transcr_reg_TetR-rel_C_sf"/>
</dbReference>
<dbReference type="SUPFAM" id="SSF48498">
    <property type="entry name" value="Tetracyclin repressor-like, C-terminal domain"/>
    <property type="match status" value="1"/>
</dbReference>
<dbReference type="OrthoDB" id="9812993at2"/>
<keyword evidence="5" id="KW-1185">Reference proteome</keyword>
<dbReference type="InterPro" id="IPR023772">
    <property type="entry name" value="DNA-bd_HTH_TetR-type_CS"/>
</dbReference>
<dbReference type="RefSeq" id="WP_122920461.1">
    <property type="nucleotide sequence ID" value="NZ_RHHQ01000020.1"/>
</dbReference>
<dbReference type="PROSITE" id="PS50977">
    <property type="entry name" value="HTH_TETR_2"/>
    <property type="match status" value="1"/>
</dbReference>
<dbReference type="Pfam" id="PF00440">
    <property type="entry name" value="TetR_N"/>
    <property type="match status" value="1"/>
</dbReference>
<keyword evidence="1 2" id="KW-0238">DNA-binding</keyword>
<dbReference type="PRINTS" id="PR00455">
    <property type="entry name" value="HTHTETR"/>
</dbReference>
<organism evidence="4 5">
    <name type="scientific">Brevibacillus fluminis</name>
    <dbReference type="NCBI Taxonomy" id="511487"/>
    <lineage>
        <taxon>Bacteria</taxon>
        <taxon>Bacillati</taxon>
        <taxon>Bacillota</taxon>
        <taxon>Bacilli</taxon>
        <taxon>Bacillales</taxon>
        <taxon>Paenibacillaceae</taxon>
        <taxon>Brevibacillus</taxon>
    </lineage>
</organism>
<feature type="DNA-binding region" description="H-T-H motif" evidence="2">
    <location>
        <begin position="33"/>
        <end position="52"/>
    </location>
</feature>
<name>A0A3M8D390_9BACL</name>
<evidence type="ECO:0000259" key="3">
    <source>
        <dbReference type="PROSITE" id="PS50977"/>
    </source>
</evidence>
<dbReference type="Gene3D" id="1.10.357.10">
    <property type="entry name" value="Tetracycline Repressor, domain 2"/>
    <property type="match status" value="1"/>
</dbReference>
<dbReference type="PANTHER" id="PTHR43479:SF11">
    <property type="entry name" value="ACREF_ENVCD OPERON REPRESSOR-RELATED"/>
    <property type="match status" value="1"/>
</dbReference>
<comment type="caution">
    <text evidence="4">The sequence shown here is derived from an EMBL/GenBank/DDBJ whole genome shotgun (WGS) entry which is preliminary data.</text>
</comment>
<dbReference type="SUPFAM" id="SSF46689">
    <property type="entry name" value="Homeodomain-like"/>
    <property type="match status" value="1"/>
</dbReference>
<dbReference type="EMBL" id="RHHQ01000020">
    <property type="protein sequence ID" value="RNB82383.1"/>
    <property type="molecule type" value="Genomic_DNA"/>
</dbReference>
<protein>
    <submittedName>
        <fullName evidence="4">TetR/AcrR family transcriptional regulator</fullName>
    </submittedName>
</protein>
<accession>A0A3M8D390</accession>
<dbReference type="Gene3D" id="1.10.10.60">
    <property type="entry name" value="Homeodomain-like"/>
    <property type="match status" value="1"/>
</dbReference>
<dbReference type="InterPro" id="IPR050624">
    <property type="entry name" value="HTH-type_Tx_Regulator"/>
</dbReference>
<dbReference type="PROSITE" id="PS01081">
    <property type="entry name" value="HTH_TETR_1"/>
    <property type="match status" value="1"/>
</dbReference>
<sequence length="201" mass="23136">MPKFTEQEKERVRESLLVKGKELFIQYGLAKTSIDDIILACGIGKGTFYKFFASKEELYYAILKNEEEVRELLIGKLLEESLSPKDLLTSFFTASFRYADENPFFQRVFQDGEHERLVRKLPKHLADELAMEDTAKGIQVVQALMHKGILPKQDPAIVVGIMKAVMLLRFHKDKIGEPLFDQVIEKMIDYVTDGMIKDTQE</sequence>
<dbReference type="InterPro" id="IPR001647">
    <property type="entry name" value="HTH_TetR"/>
</dbReference>
<proteinExistence type="predicted"/>
<feature type="domain" description="HTH tetR-type" evidence="3">
    <location>
        <begin position="10"/>
        <end position="70"/>
    </location>
</feature>
<reference evidence="4 5" key="1">
    <citation type="submission" date="2018-10" db="EMBL/GenBank/DDBJ databases">
        <title>Phylogenomics of Brevibacillus.</title>
        <authorList>
            <person name="Dunlap C."/>
        </authorList>
    </citation>
    <scope>NUCLEOTIDE SEQUENCE [LARGE SCALE GENOMIC DNA]</scope>
    <source>
        <strain evidence="4 5">JCM 15716</strain>
    </source>
</reference>
<evidence type="ECO:0000256" key="2">
    <source>
        <dbReference type="PROSITE-ProRule" id="PRU00335"/>
    </source>
</evidence>
<dbReference type="PANTHER" id="PTHR43479">
    <property type="entry name" value="ACREF/ENVCD OPERON REPRESSOR-RELATED"/>
    <property type="match status" value="1"/>
</dbReference>
<dbReference type="Proteomes" id="UP000271031">
    <property type="component" value="Unassembled WGS sequence"/>
</dbReference>
<dbReference type="GO" id="GO:0003677">
    <property type="term" value="F:DNA binding"/>
    <property type="evidence" value="ECO:0007669"/>
    <property type="project" value="UniProtKB-UniRule"/>
</dbReference>
<gene>
    <name evidence="4" type="ORF">EDM56_24000</name>
</gene>
<evidence type="ECO:0000313" key="5">
    <source>
        <dbReference type="Proteomes" id="UP000271031"/>
    </source>
</evidence>
<evidence type="ECO:0000256" key="1">
    <source>
        <dbReference type="ARBA" id="ARBA00023125"/>
    </source>
</evidence>
<dbReference type="AlphaFoldDB" id="A0A3M8D390"/>
<evidence type="ECO:0000313" key="4">
    <source>
        <dbReference type="EMBL" id="RNB82383.1"/>
    </source>
</evidence>